<feature type="transmembrane region" description="Helical" evidence="1">
    <location>
        <begin position="21"/>
        <end position="40"/>
    </location>
</feature>
<proteinExistence type="predicted"/>
<comment type="caution">
    <text evidence="2">The sequence shown here is derived from an EMBL/GenBank/DDBJ whole genome shotgun (WGS) entry which is preliminary data.</text>
</comment>
<accession>A0A507ZTM9</accession>
<reference evidence="2 3" key="1">
    <citation type="submission" date="2019-06" db="EMBL/GenBank/DDBJ databases">
        <title>Flavibacter putida gen. nov., sp. nov., a novel marine bacterium of the family Flavobacteriaceae isolated from coastal seawater.</title>
        <authorList>
            <person name="Feng X."/>
        </authorList>
    </citation>
    <scope>NUCLEOTIDE SEQUENCE [LARGE SCALE GENOMIC DNA]</scope>
    <source>
        <strain evidence="2 3">PLHSN227</strain>
    </source>
</reference>
<dbReference type="RefSeq" id="WP_141420817.1">
    <property type="nucleotide sequence ID" value="NZ_VIAR01000002.1"/>
</dbReference>
<gene>
    <name evidence="2" type="ORF">FKR84_03560</name>
</gene>
<protein>
    <submittedName>
        <fullName evidence="2">Uncharacterized protein</fullName>
    </submittedName>
</protein>
<sequence>MTVKDRYTSKTPKFFRKLRNIGLGITAVAGALLTAPVSLPALVVTIAGYGLAAGAAISAVSQVVTGKEVEDEPKHQENKD</sequence>
<keyword evidence="3" id="KW-1185">Reference proteome</keyword>
<keyword evidence="1" id="KW-0812">Transmembrane</keyword>
<name>A0A507ZTM9_9FLAO</name>
<evidence type="ECO:0000256" key="1">
    <source>
        <dbReference type="SAM" id="Phobius"/>
    </source>
</evidence>
<evidence type="ECO:0000313" key="2">
    <source>
        <dbReference type="EMBL" id="TQD40287.1"/>
    </source>
</evidence>
<dbReference type="Proteomes" id="UP000317169">
    <property type="component" value="Unassembled WGS sequence"/>
</dbReference>
<keyword evidence="1" id="KW-0472">Membrane</keyword>
<organism evidence="2 3">
    <name type="scientific">Haloflavibacter putidus</name>
    <dbReference type="NCBI Taxonomy" id="2576776"/>
    <lineage>
        <taxon>Bacteria</taxon>
        <taxon>Pseudomonadati</taxon>
        <taxon>Bacteroidota</taxon>
        <taxon>Flavobacteriia</taxon>
        <taxon>Flavobacteriales</taxon>
        <taxon>Flavobacteriaceae</taxon>
        <taxon>Haloflavibacter</taxon>
    </lineage>
</organism>
<dbReference type="AlphaFoldDB" id="A0A507ZTM9"/>
<keyword evidence="1" id="KW-1133">Transmembrane helix</keyword>
<evidence type="ECO:0000313" key="3">
    <source>
        <dbReference type="Proteomes" id="UP000317169"/>
    </source>
</evidence>
<dbReference type="EMBL" id="VIAR01000002">
    <property type="protein sequence ID" value="TQD40287.1"/>
    <property type="molecule type" value="Genomic_DNA"/>
</dbReference>
<dbReference type="OrthoDB" id="679091at2"/>